<keyword evidence="4" id="KW-0812">Transmembrane</keyword>
<feature type="transmembrane region" description="Helical" evidence="4">
    <location>
        <begin position="118"/>
        <end position="141"/>
    </location>
</feature>
<feature type="region of interest" description="Disordered" evidence="3">
    <location>
        <begin position="45"/>
        <end position="71"/>
    </location>
</feature>
<keyword evidence="4" id="KW-0472">Membrane</keyword>
<comment type="caution">
    <text evidence="6">The sequence shown here is derived from an EMBL/GenBank/DDBJ whole genome shotgun (WGS) entry which is preliminary data.</text>
</comment>
<dbReference type="EMBL" id="JALJOS010000023">
    <property type="protein sequence ID" value="KAK9825792.1"/>
    <property type="molecule type" value="Genomic_DNA"/>
</dbReference>
<evidence type="ECO:0000256" key="3">
    <source>
        <dbReference type="SAM" id="MobiDB-lite"/>
    </source>
</evidence>
<evidence type="ECO:0000313" key="6">
    <source>
        <dbReference type="EMBL" id="KAK9825792.1"/>
    </source>
</evidence>
<keyword evidence="4" id="KW-1133">Transmembrane helix</keyword>
<accession>A0AAW1QWC8</accession>
<keyword evidence="7" id="KW-1185">Reference proteome</keyword>
<dbReference type="GO" id="GO:0005829">
    <property type="term" value="C:cytosol"/>
    <property type="evidence" value="ECO:0007669"/>
    <property type="project" value="TreeGrafter"/>
</dbReference>
<gene>
    <name evidence="6" type="ORF">WJX74_008115</name>
</gene>
<proteinExistence type="predicted"/>
<feature type="domain" description="4'-phosphopantetheinyl transferase" evidence="5">
    <location>
        <begin position="477"/>
        <end position="555"/>
    </location>
</feature>
<dbReference type="InterPro" id="IPR037143">
    <property type="entry name" value="4-PPantetheinyl_Trfase_dom_sf"/>
</dbReference>
<evidence type="ECO:0000256" key="4">
    <source>
        <dbReference type="SAM" id="Phobius"/>
    </source>
</evidence>
<dbReference type="Pfam" id="PF01648">
    <property type="entry name" value="ACPS"/>
    <property type="match status" value="1"/>
</dbReference>
<dbReference type="Proteomes" id="UP001438707">
    <property type="component" value="Unassembled WGS sequence"/>
</dbReference>
<dbReference type="GO" id="GO:0000287">
    <property type="term" value="F:magnesium ion binding"/>
    <property type="evidence" value="ECO:0007669"/>
    <property type="project" value="InterPro"/>
</dbReference>
<dbReference type="InterPro" id="IPR050559">
    <property type="entry name" value="P-Pant_transferase_sf"/>
</dbReference>
<feature type="transmembrane region" description="Helical" evidence="4">
    <location>
        <begin position="174"/>
        <end position="195"/>
    </location>
</feature>
<feature type="transmembrane region" description="Helical" evidence="4">
    <location>
        <begin position="80"/>
        <end position="98"/>
    </location>
</feature>
<dbReference type="EC" id="2.7.8.7" evidence="1"/>
<evidence type="ECO:0000313" key="7">
    <source>
        <dbReference type="Proteomes" id="UP001438707"/>
    </source>
</evidence>
<dbReference type="GO" id="GO:0008897">
    <property type="term" value="F:holo-[acyl-carrier-protein] synthase activity"/>
    <property type="evidence" value="ECO:0007669"/>
    <property type="project" value="UniProtKB-EC"/>
</dbReference>
<protein>
    <recommendedName>
        <fullName evidence="1">holo-[acyl-carrier-protein] synthase</fullName>
        <ecNumber evidence="1">2.7.8.7</ecNumber>
    </recommendedName>
</protein>
<evidence type="ECO:0000256" key="1">
    <source>
        <dbReference type="ARBA" id="ARBA00013172"/>
    </source>
</evidence>
<dbReference type="SUPFAM" id="SSF56214">
    <property type="entry name" value="4'-phosphopantetheinyl transferase"/>
    <property type="match status" value="2"/>
</dbReference>
<sequence>MQKCLHNIHCAQPCAGRPCRWSGASSARAPPVVLWIAHWPKTPCSLKHQQGARQRSRGFRSAATGKDSGKDAPGLVAKDPLFVGGIGALLGLAGLLLLKSQDEFLEGLVYGDTGLGDYAAAVLWAVGLYFCSPYQLLLLFLGKIETERPSDWILQKLGNLTGQRTEDVGYEAPLPLKAATVLFFIAAGTATAWLIHSGLGDATWSVSSGIGTCAAAGLYEVGRPDRLSGQEAETLEAQWQDFAAWANDHLQKSGQCHQSEIYSSFRKQFARYRSPDALSDAALKDMIRNWHPSANRTANGYYKNISVQAKICLQRPALALLCCGAASRPSPTSRSTFRRYSAVAHWQSNSDPFNSSQEFRKVQLDARDVHVWWLSVQEEASCSDAALLKGLAPEDQEYAASTTLPAERRVRLLSRALLRRTLAGYCNHTVASHELQFARAAQGKPLLTWPQPAQPLHFNLTHTTSLIGLAVSSRYVVGLDVERTDRRPRHGVIRLAQHKFASSEVADLAGLADNAQVEAFNQLWTLKEAYVKATGRGINAPPGLKGFSFRLQRAAPTSQPAVAPNQLLQTTQPTDMPCQPLGDIQNLLPSTDDDLDARPSSKWPDTGQVMNIVFQPPSKQELNSIFALMTPAADHVAALCLQPLPQQATSVQTPTRGIARNITTDQENVNPDDQGQSPCEHILLSSYQCALRDVQQGCPDRPLHLIGSTHMPSICQQAERQLVPCEGDE</sequence>
<dbReference type="InterPro" id="IPR008278">
    <property type="entry name" value="4-PPantetheinyl_Trfase_dom"/>
</dbReference>
<evidence type="ECO:0000259" key="5">
    <source>
        <dbReference type="Pfam" id="PF01648"/>
    </source>
</evidence>
<dbReference type="Gene3D" id="3.90.470.20">
    <property type="entry name" value="4'-phosphopantetheinyl transferase domain"/>
    <property type="match status" value="1"/>
</dbReference>
<dbReference type="PANTHER" id="PTHR12215:SF15">
    <property type="entry name" value="4'-PHOSPHOPANTETHEINYL TRANSFERASE SUPERFAMILY-RELATED"/>
    <property type="match status" value="1"/>
</dbReference>
<evidence type="ECO:0000256" key="2">
    <source>
        <dbReference type="ARBA" id="ARBA00022679"/>
    </source>
</evidence>
<dbReference type="AlphaFoldDB" id="A0AAW1QWC8"/>
<reference evidence="6 7" key="1">
    <citation type="journal article" date="2024" name="Nat. Commun.">
        <title>Phylogenomics reveals the evolutionary origins of lichenization in chlorophyte algae.</title>
        <authorList>
            <person name="Puginier C."/>
            <person name="Libourel C."/>
            <person name="Otte J."/>
            <person name="Skaloud P."/>
            <person name="Haon M."/>
            <person name="Grisel S."/>
            <person name="Petersen M."/>
            <person name="Berrin J.G."/>
            <person name="Delaux P.M."/>
            <person name="Dal Grande F."/>
            <person name="Keller J."/>
        </authorList>
    </citation>
    <scope>NUCLEOTIDE SEQUENCE [LARGE SCALE GENOMIC DNA]</scope>
    <source>
        <strain evidence="6 7">SAG 2145</strain>
    </source>
</reference>
<dbReference type="GO" id="GO:0019878">
    <property type="term" value="P:lysine biosynthetic process via aminoadipic acid"/>
    <property type="evidence" value="ECO:0007669"/>
    <property type="project" value="TreeGrafter"/>
</dbReference>
<keyword evidence="2" id="KW-0808">Transferase</keyword>
<organism evidence="6 7">
    <name type="scientific">Apatococcus lobatus</name>
    <dbReference type="NCBI Taxonomy" id="904363"/>
    <lineage>
        <taxon>Eukaryota</taxon>
        <taxon>Viridiplantae</taxon>
        <taxon>Chlorophyta</taxon>
        <taxon>core chlorophytes</taxon>
        <taxon>Trebouxiophyceae</taxon>
        <taxon>Chlorellales</taxon>
        <taxon>Chlorellaceae</taxon>
        <taxon>Apatococcus</taxon>
    </lineage>
</organism>
<dbReference type="PANTHER" id="PTHR12215">
    <property type="entry name" value="PHOSPHOPANTETHEINE TRANSFERASE"/>
    <property type="match status" value="1"/>
</dbReference>
<name>A0AAW1QWC8_9CHLO</name>